<reference evidence="2" key="1">
    <citation type="submission" date="2014-09" db="EMBL/GenBank/DDBJ databases">
        <authorList>
            <person name="Magalhaes I.L.F."/>
            <person name="Oliveira U."/>
            <person name="Santos F.R."/>
            <person name="Vidigal T.H.D.A."/>
            <person name="Brescovit A.D."/>
            <person name="Santos A.J."/>
        </authorList>
    </citation>
    <scope>NUCLEOTIDE SEQUENCE</scope>
    <source>
        <tissue evidence="2">Shoot tissue taken approximately 20 cm above the soil surface</tissue>
    </source>
</reference>
<accession>A0A0A9EXN9</accession>
<reference evidence="2" key="2">
    <citation type="journal article" date="2015" name="Data Brief">
        <title>Shoot transcriptome of the giant reed, Arundo donax.</title>
        <authorList>
            <person name="Barrero R.A."/>
            <person name="Guerrero F.D."/>
            <person name="Moolhuijzen P."/>
            <person name="Goolsby J.A."/>
            <person name="Tidwell J."/>
            <person name="Bellgard S.E."/>
            <person name="Bellgard M.I."/>
        </authorList>
    </citation>
    <scope>NUCLEOTIDE SEQUENCE</scope>
    <source>
        <tissue evidence="2">Shoot tissue taken approximately 20 cm above the soil surface</tissue>
    </source>
</reference>
<dbReference type="AlphaFoldDB" id="A0A0A9EXN9"/>
<proteinExistence type="predicted"/>
<keyword evidence="1" id="KW-0812">Transmembrane</keyword>
<protein>
    <submittedName>
        <fullName evidence="2">Uncharacterized protein</fullName>
    </submittedName>
</protein>
<name>A0A0A9EXN9_ARUDO</name>
<sequence length="31" mass="3632">MCQQQVHSSIAMITHGISFPFLKILAFYYTR</sequence>
<keyword evidence="1" id="KW-0472">Membrane</keyword>
<evidence type="ECO:0000256" key="1">
    <source>
        <dbReference type="SAM" id="Phobius"/>
    </source>
</evidence>
<organism evidence="2">
    <name type="scientific">Arundo donax</name>
    <name type="common">Giant reed</name>
    <name type="synonym">Donax arundinaceus</name>
    <dbReference type="NCBI Taxonomy" id="35708"/>
    <lineage>
        <taxon>Eukaryota</taxon>
        <taxon>Viridiplantae</taxon>
        <taxon>Streptophyta</taxon>
        <taxon>Embryophyta</taxon>
        <taxon>Tracheophyta</taxon>
        <taxon>Spermatophyta</taxon>
        <taxon>Magnoliopsida</taxon>
        <taxon>Liliopsida</taxon>
        <taxon>Poales</taxon>
        <taxon>Poaceae</taxon>
        <taxon>PACMAD clade</taxon>
        <taxon>Arundinoideae</taxon>
        <taxon>Arundineae</taxon>
        <taxon>Arundo</taxon>
    </lineage>
</organism>
<keyword evidence="1" id="KW-1133">Transmembrane helix</keyword>
<dbReference type="EMBL" id="GBRH01197078">
    <property type="protein sequence ID" value="JAE00818.1"/>
    <property type="molecule type" value="Transcribed_RNA"/>
</dbReference>
<feature type="transmembrane region" description="Helical" evidence="1">
    <location>
        <begin position="6"/>
        <end position="29"/>
    </location>
</feature>
<evidence type="ECO:0000313" key="2">
    <source>
        <dbReference type="EMBL" id="JAE00818.1"/>
    </source>
</evidence>